<dbReference type="InterPro" id="IPR013099">
    <property type="entry name" value="K_chnl_dom"/>
</dbReference>
<reference evidence="11 12" key="1">
    <citation type="submission" date="2016-10" db="EMBL/GenBank/DDBJ databases">
        <authorList>
            <person name="Varghese N."/>
        </authorList>
    </citation>
    <scope>NUCLEOTIDE SEQUENCE [LARGE SCALE GENOMIC DNA]</scope>
    <source>
        <strain evidence="11 12">KB11</strain>
    </source>
</reference>
<evidence type="ECO:0000256" key="1">
    <source>
        <dbReference type="ARBA" id="ARBA00004141"/>
    </source>
</evidence>
<protein>
    <submittedName>
        <fullName evidence="11">Potassium channel protein</fullName>
    </submittedName>
</protein>
<feature type="transmembrane region" description="Helical" evidence="9">
    <location>
        <begin position="78"/>
        <end position="104"/>
    </location>
</feature>
<feature type="domain" description="Potassium channel" evidence="10">
    <location>
        <begin position="141"/>
        <end position="213"/>
    </location>
</feature>
<evidence type="ECO:0000256" key="5">
    <source>
        <dbReference type="ARBA" id="ARBA00023065"/>
    </source>
</evidence>
<evidence type="ECO:0000256" key="7">
    <source>
        <dbReference type="ARBA" id="ARBA00023303"/>
    </source>
</evidence>
<dbReference type="InterPro" id="IPR027359">
    <property type="entry name" value="Volt_channel_dom_sf"/>
</dbReference>
<dbReference type="GO" id="GO:0008076">
    <property type="term" value="C:voltage-gated potassium channel complex"/>
    <property type="evidence" value="ECO:0007669"/>
    <property type="project" value="InterPro"/>
</dbReference>
<evidence type="ECO:0000256" key="2">
    <source>
        <dbReference type="ARBA" id="ARBA00022448"/>
    </source>
</evidence>
<keyword evidence="5" id="KW-0406">Ion transport</keyword>
<evidence type="ECO:0000256" key="8">
    <source>
        <dbReference type="SAM" id="Coils"/>
    </source>
</evidence>
<dbReference type="SUPFAM" id="SSF81324">
    <property type="entry name" value="Voltage-gated potassium channels"/>
    <property type="match status" value="1"/>
</dbReference>
<dbReference type="PRINTS" id="PR00169">
    <property type="entry name" value="KCHANNEL"/>
</dbReference>
<accession>A0A2H4U697</accession>
<dbReference type="InterPro" id="IPR028325">
    <property type="entry name" value="VG_K_chnl"/>
</dbReference>
<evidence type="ECO:0000313" key="11">
    <source>
        <dbReference type="EMBL" id="ATZ59647.1"/>
    </source>
</evidence>
<keyword evidence="7 11" id="KW-0407">Ion channel</keyword>
<dbReference type="Pfam" id="PF07885">
    <property type="entry name" value="Ion_trans_2"/>
    <property type="match status" value="1"/>
</dbReference>
<evidence type="ECO:0000259" key="10">
    <source>
        <dbReference type="Pfam" id="PF07885"/>
    </source>
</evidence>
<dbReference type="AlphaFoldDB" id="A0A2H4U697"/>
<feature type="transmembrane region" description="Helical" evidence="9">
    <location>
        <begin position="46"/>
        <end position="66"/>
    </location>
</feature>
<dbReference type="PANTHER" id="PTHR11537">
    <property type="entry name" value="VOLTAGE-GATED POTASSIUM CHANNEL"/>
    <property type="match status" value="1"/>
</dbReference>
<dbReference type="Gene3D" id="1.20.120.350">
    <property type="entry name" value="Voltage-gated potassium channels. Chain C"/>
    <property type="match status" value="1"/>
</dbReference>
<evidence type="ECO:0000256" key="3">
    <source>
        <dbReference type="ARBA" id="ARBA00022692"/>
    </source>
</evidence>
<feature type="transmembrane region" description="Helical" evidence="9">
    <location>
        <begin position="164"/>
        <end position="181"/>
    </location>
</feature>
<keyword evidence="4 9" id="KW-1133">Transmembrane helix</keyword>
<feature type="transmembrane region" description="Helical" evidence="9">
    <location>
        <begin position="188"/>
        <end position="212"/>
    </location>
</feature>
<keyword evidence="8" id="KW-0175">Coiled coil</keyword>
<dbReference type="GO" id="GO:0005249">
    <property type="term" value="F:voltage-gated potassium channel activity"/>
    <property type="evidence" value="ECO:0007669"/>
    <property type="project" value="InterPro"/>
</dbReference>
<feature type="transmembrane region" description="Helical" evidence="9">
    <location>
        <begin position="136"/>
        <end position="158"/>
    </location>
</feature>
<dbReference type="EMBL" id="CP017803">
    <property type="protein sequence ID" value="ATZ59647.1"/>
    <property type="molecule type" value="Genomic_DNA"/>
</dbReference>
<keyword evidence="2" id="KW-0813">Transport</keyword>
<feature type="transmembrane region" description="Helical" evidence="9">
    <location>
        <begin position="15"/>
        <end position="34"/>
    </location>
</feature>
<sequence length="274" mass="31717">MQKEINIRYFLYTRGLPALIIVDLFLITISLIFEIPNDVMLNIQQFDLIVCIILLGEYFLNLFLSGSKKLYIFDKENIIGLIASIPFDYILPLISPVALPVVFLRYLRIFKLIRVVKLAQFDIIKDLFRKTGLHKVLIGIFITILIFWAAFFLFSPSYGWVDDFYFVIVTLTTVGYGDVTPKTYNEKVLAIILILIGVFVFSVITALMSSFLTDRILDDDEEDRVSEIQETIEEKSENIMAEIKSVRMENKQLKDEANELKAEIKELKDMVNKK</sequence>
<feature type="coiled-coil region" evidence="8">
    <location>
        <begin position="218"/>
        <end position="274"/>
    </location>
</feature>
<dbReference type="PANTHER" id="PTHR11537:SF254">
    <property type="entry name" value="POTASSIUM VOLTAGE-GATED CHANNEL PROTEIN SHAB"/>
    <property type="match status" value="1"/>
</dbReference>
<dbReference type="Gene3D" id="1.10.287.70">
    <property type="match status" value="1"/>
</dbReference>
<keyword evidence="6 9" id="KW-0472">Membrane</keyword>
<evidence type="ECO:0000313" key="12">
    <source>
        <dbReference type="Proteomes" id="UP000232133"/>
    </source>
</evidence>
<proteinExistence type="predicted"/>
<name>A0A2H4U697_METSM</name>
<dbReference type="GeneID" id="35118519"/>
<organism evidence="11 12">
    <name type="scientific">Methanobrevibacter smithii</name>
    <dbReference type="NCBI Taxonomy" id="2173"/>
    <lineage>
        <taxon>Archaea</taxon>
        <taxon>Methanobacteriati</taxon>
        <taxon>Methanobacteriota</taxon>
        <taxon>Methanomada group</taxon>
        <taxon>Methanobacteria</taxon>
        <taxon>Methanobacteriales</taxon>
        <taxon>Methanobacteriaceae</taxon>
        <taxon>Methanobrevibacter</taxon>
    </lineage>
</organism>
<comment type="subcellular location">
    <subcellularLocation>
        <location evidence="1">Membrane</location>
        <topology evidence="1">Multi-pass membrane protein</topology>
    </subcellularLocation>
</comment>
<evidence type="ECO:0000256" key="9">
    <source>
        <dbReference type="SAM" id="Phobius"/>
    </source>
</evidence>
<dbReference type="Proteomes" id="UP000232133">
    <property type="component" value="Chromosome"/>
</dbReference>
<gene>
    <name evidence="11" type="ORF">BK798_04040</name>
</gene>
<keyword evidence="3 9" id="KW-0812">Transmembrane</keyword>
<dbReference type="GO" id="GO:0001508">
    <property type="term" value="P:action potential"/>
    <property type="evidence" value="ECO:0007669"/>
    <property type="project" value="TreeGrafter"/>
</dbReference>
<dbReference type="RefSeq" id="WP_100815423.1">
    <property type="nucleotide sequence ID" value="NZ_CP017803.1"/>
</dbReference>
<evidence type="ECO:0000256" key="6">
    <source>
        <dbReference type="ARBA" id="ARBA00023136"/>
    </source>
</evidence>
<evidence type="ECO:0000256" key="4">
    <source>
        <dbReference type="ARBA" id="ARBA00022989"/>
    </source>
</evidence>